<evidence type="ECO:0000313" key="1">
    <source>
        <dbReference type="EMBL" id="WED66013.1"/>
    </source>
</evidence>
<reference evidence="1" key="1">
    <citation type="submission" date="2023-03" db="EMBL/GenBank/DDBJ databases">
        <title>Lomoglobus Profundus gen. nov., sp. nov., a novel member of the phylum Verrucomicrobia, isolated from deep-marine sediment of South China Sea.</title>
        <authorList>
            <person name="Ahmad T."/>
            <person name="Ishaq S.E."/>
            <person name="Wang F."/>
        </authorList>
    </citation>
    <scope>NUCLEOTIDE SEQUENCE</scope>
    <source>
        <strain evidence="1">LMO-M01</strain>
    </source>
</reference>
<protein>
    <submittedName>
        <fullName evidence="1">DUF3299 domain-containing protein</fullName>
    </submittedName>
</protein>
<dbReference type="KEGG" id="slom:PXH66_04005"/>
<organism evidence="1 2">
    <name type="scientific">Synoicihabitans lomoniglobus</name>
    <dbReference type="NCBI Taxonomy" id="2909285"/>
    <lineage>
        <taxon>Bacteria</taxon>
        <taxon>Pseudomonadati</taxon>
        <taxon>Verrucomicrobiota</taxon>
        <taxon>Opitutia</taxon>
        <taxon>Opitutales</taxon>
        <taxon>Opitutaceae</taxon>
        <taxon>Synoicihabitans</taxon>
    </lineage>
</organism>
<evidence type="ECO:0000313" key="2">
    <source>
        <dbReference type="Proteomes" id="UP001218638"/>
    </source>
</evidence>
<proteinExistence type="predicted"/>
<keyword evidence="2" id="KW-1185">Reference proteome</keyword>
<accession>A0AAF0I2Y1</accession>
<sequence length="171" mass="18741">MHPRWRRILLTTLWIALLSAAGVRAMEAAEGKISLKDYVPVGFNFLGKFEIDLNDLEAIGSMTEEEYAAAKIPDDIKELDGKKVCIPAYMLPVVFADGGVTEFLGMASTTSCCYGVEPKLTEIIAVRMTKGSTQSLMDSPLFLFGTLRVGPVVDDGFVTAIYSMECDKVSW</sequence>
<name>A0AAF0I2Y1_9BACT</name>
<gene>
    <name evidence="1" type="ORF">PXH66_04005</name>
</gene>
<dbReference type="RefSeq" id="WP_330931203.1">
    <property type="nucleotide sequence ID" value="NZ_CP119075.1"/>
</dbReference>
<dbReference type="AlphaFoldDB" id="A0AAF0I2Y1"/>
<dbReference type="Proteomes" id="UP001218638">
    <property type="component" value="Chromosome"/>
</dbReference>
<dbReference type="EMBL" id="CP119075">
    <property type="protein sequence ID" value="WED66013.1"/>
    <property type="molecule type" value="Genomic_DNA"/>
</dbReference>
<dbReference type="Gene3D" id="2.40.50.870">
    <property type="entry name" value="Protein of unknown function (DUF3299)"/>
    <property type="match status" value="1"/>
</dbReference>
<dbReference type="InterPro" id="IPR021727">
    <property type="entry name" value="DUF3299"/>
</dbReference>
<dbReference type="Pfam" id="PF11736">
    <property type="entry name" value="DUF3299"/>
    <property type="match status" value="1"/>
</dbReference>